<evidence type="ECO:0000256" key="4">
    <source>
        <dbReference type="ARBA" id="ARBA00023040"/>
    </source>
</evidence>
<dbReference type="InterPro" id="IPR000832">
    <property type="entry name" value="GPCR_2_secretin-like"/>
</dbReference>
<feature type="transmembrane region" description="Helical" evidence="8">
    <location>
        <begin position="370"/>
        <end position="390"/>
    </location>
</feature>
<proteinExistence type="predicted"/>
<dbReference type="InterPro" id="IPR036445">
    <property type="entry name" value="GPCR_2_extracell_dom_sf"/>
</dbReference>
<keyword evidence="4" id="KW-0297">G-protein coupled receptor</keyword>
<protein>
    <submittedName>
        <fullName evidence="10">Corticotropin-releasing factor receptor 2</fullName>
    </submittedName>
</protein>
<evidence type="ECO:0000256" key="8">
    <source>
        <dbReference type="SAM" id="Phobius"/>
    </source>
</evidence>
<keyword evidence="5 8" id="KW-0472">Membrane</keyword>
<evidence type="ECO:0000256" key="1">
    <source>
        <dbReference type="ARBA" id="ARBA00004141"/>
    </source>
</evidence>
<dbReference type="PANTHER" id="PTHR45620:SF42">
    <property type="entry name" value="G-PROTEIN COUPLED RECEPTOR SEB-2"/>
    <property type="match status" value="1"/>
</dbReference>
<sequence length="476" mass="55032">GEKLCTVIEKTVVREIWDHWTGYYCYYYTNTYRLNFKYDFMLLPYNDKLNVKGTRQVITYMLPLQLANGTEFWYDYLNETSLSFIKPSFRTDHFFKLWMSCCQEAIDCCDNFMNNENIYPSTEYPCPAVWDGWSCFGPAKANTIEKVKCSRQVYSTDSDKTNYEVCVIAPVLRNRHNFNVIVLAVATVICFPAVVIFFSFRSFRTKIRFILHRNLILVIIIRNLLSIMTKKIIILDALTSTNNVMSDNGVPCRILAFFENVAKNGMYACMLADGFYLHKLIVRAFADEPNIMYLYGAVAVLSFLPSLIWATARGLNEGTDCWMVDNTKDQWIPDGFRIAILAVNFIFLLDIIRVMTLKLKHSNTSQQAKATLRATLFLIPLFGVHIVIITNRNIVSSNTCQAEDIYYYISYLMEGIQGPMVALLFCYMSSEVIGEIKNLFRKLAISLQQKYGFNFKKKQDNFPRTTAATYVDPYDK</sequence>
<dbReference type="SUPFAM" id="SSF111418">
    <property type="entry name" value="Hormone receptor domain"/>
    <property type="match status" value="1"/>
</dbReference>
<dbReference type="Proteomes" id="UP000292052">
    <property type="component" value="Unassembled WGS sequence"/>
</dbReference>
<evidence type="ECO:0000256" key="6">
    <source>
        <dbReference type="ARBA" id="ARBA00023170"/>
    </source>
</evidence>
<dbReference type="EMBL" id="QDEB01061703">
    <property type="protein sequence ID" value="RZC36468.1"/>
    <property type="molecule type" value="Genomic_DNA"/>
</dbReference>
<dbReference type="OrthoDB" id="5967113at2759"/>
<keyword evidence="6 10" id="KW-0675">Receptor</keyword>
<feature type="domain" description="G-protein coupled receptors family 2 profile 2" evidence="9">
    <location>
        <begin position="175"/>
        <end position="429"/>
    </location>
</feature>
<keyword evidence="11" id="KW-1185">Reference proteome</keyword>
<evidence type="ECO:0000313" key="10">
    <source>
        <dbReference type="EMBL" id="RZC36468.1"/>
    </source>
</evidence>
<feature type="transmembrane region" description="Helical" evidence="8">
    <location>
        <begin position="405"/>
        <end position="427"/>
    </location>
</feature>
<dbReference type="PROSITE" id="PS50261">
    <property type="entry name" value="G_PROTEIN_RECEP_F2_4"/>
    <property type="match status" value="1"/>
</dbReference>
<dbReference type="PANTHER" id="PTHR45620">
    <property type="entry name" value="PDF RECEPTOR-LIKE PROTEIN-RELATED"/>
    <property type="match status" value="1"/>
</dbReference>
<evidence type="ECO:0000256" key="3">
    <source>
        <dbReference type="ARBA" id="ARBA00022989"/>
    </source>
</evidence>
<dbReference type="Gene3D" id="1.20.1070.10">
    <property type="entry name" value="Rhodopsin 7-helix transmembrane proteins"/>
    <property type="match status" value="1"/>
</dbReference>
<dbReference type="GO" id="GO:0008528">
    <property type="term" value="F:G protein-coupled peptide receptor activity"/>
    <property type="evidence" value="ECO:0007669"/>
    <property type="project" value="TreeGrafter"/>
</dbReference>
<evidence type="ECO:0000256" key="7">
    <source>
        <dbReference type="ARBA" id="ARBA00023224"/>
    </source>
</evidence>
<gene>
    <name evidence="10" type="ORF">BDFB_002287</name>
</gene>
<dbReference type="GO" id="GO:0005886">
    <property type="term" value="C:plasma membrane"/>
    <property type="evidence" value="ECO:0007669"/>
    <property type="project" value="TreeGrafter"/>
</dbReference>
<comment type="caution">
    <text evidence="10">The sequence shown here is derived from an EMBL/GenBank/DDBJ whole genome shotgun (WGS) entry which is preliminary data.</text>
</comment>
<keyword evidence="7" id="KW-0807">Transducer</keyword>
<feature type="non-terminal residue" evidence="10">
    <location>
        <position position="1"/>
    </location>
</feature>
<accession>A0A482VVL7</accession>
<dbReference type="InterPro" id="IPR017981">
    <property type="entry name" value="GPCR_2-like_7TM"/>
</dbReference>
<evidence type="ECO:0000313" key="11">
    <source>
        <dbReference type="Proteomes" id="UP000292052"/>
    </source>
</evidence>
<feature type="transmembrane region" description="Helical" evidence="8">
    <location>
        <begin position="293"/>
        <end position="311"/>
    </location>
</feature>
<dbReference type="STRING" id="1661398.A0A482VVL7"/>
<keyword evidence="2 8" id="KW-0812">Transmembrane</keyword>
<feature type="transmembrane region" description="Helical" evidence="8">
    <location>
        <begin position="180"/>
        <end position="203"/>
    </location>
</feature>
<dbReference type="GO" id="GO:0007166">
    <property type="term" value="P:cell surface receptor signaling pathway"/>
    <property type="evidence" value="ECO:0007669"/>
    <property type="project" value="InterPro"/>
</dbReference>
<name>A0A482VVL7_ASBVE</name>
<organism evidence="10 11">
    <name type="scientific">Asbolus verrucosus</name>
    <name type="common">Desert ironclad beetle</name>
    <dbReference type="NCBI Taxonomy" id="1661398"/>
    <lineage>
        <taxon>Eukaryota</taxon>
        <taxon>Metazoa</taxon>
        <taxon>Ecdysozoa</taxon>
        <taxon>Arthropoda</taxon>
        <taxon>Hexapoda</taxon>
        <taxon>Insecta</taxon>
        <taxon>Pterygota</taxon>
        <taxon>Neoptera</taxon>
        <taxon>Endopterygota</taxon>
        <taxon>Coleoptera</taxon>
        <taxon>Polyphaga</taxon>
        <taxon>Cucujiformia</taxon>
        <taxon>Tenebrionidae</taxon>
        <taxon>Pimeliinae</taxon>
        <taxon>Asbolus</taxon>
    </lineage>
</organism>
<feature type="transmembrane region" description="Helical" evidence="8">
    <location>
        <begin position="331"/>
        <end position="349"/>
    </location>
</feature>
<evidence type="ECO:0000256" key="5">
    <source>
        <dbReference type="ARBA" id="ARBA00023136"/>
    </source>
</evidence>
<dbReference type="Gene3D" id="4.10.1240.10">
    <property type="entry name" value="GPCR, family 2, extracellular hormone receptor domain"/>
    <property type="match status" value="1"/>
</dbReference>
<dbReference type="GO" id="GO:0007188">
    <property type="term" value="P:adenylate cyclase-modulating G protein-coupled receptor signaling pathway"/>
    <property type="evidence" value="ECO:0007669"/>
    <property type="project" value="TreeGrafter"/>
</dbReference>
<keyword evidence="3 8" id="KW-1133">Transmembrane helix</keyword>
<comment type="subcellular location">
    <subcellularLocation>
        <location evidence="1">Membrane</location>
        <topology evidence="1">Multi-pass membrane protein</topology>
    </subcellularLocation>
</comment>
<dbReference type="Pfam" id="PF00002">
    <property type="entry name" value="7tm_2"/>
    <property type="match status" value="1"/>
</dbReference>
<dbReference type="AlphaFoldDB" id="A0A482VVL7"/>
<evidence type="ECO:0000256" key="2">
    <source>
        <dbReference type="ARBA" id="ARBA00022692"/>
    </source>
</evidence>
<evidence type="ECO:0000259" key="9">
    <source>
        <dbReference type="PROSITE" id="PS50261"/>
    </source>
</evidence>
<reference evidence="10 11" key="1">
    <citation type="submission" date="2017-03" db="EMBL/GenBank/DDBJ databases">
        <title>Genome of the blue death feigning beetle - Asbolus verrucosus.</title>
        <authorList>
            <person name="Rider S.D."/>
        </authorList>
    </citation>
    <scope>NUCLEOTIDE SEQUENCE [LARGE SCALE GENOMIC DNA]</scope>
    <source>
        <strain evidence="10">Butters</strain>
        <tissue evidence="10">Head and leg muscle</tissue>
    </source>
</reference>
<dbReference type="PRINTS" id="PR00249">
    <property type="entry name" value="GPCRSECRETIN"/>
</dbReference>
<dbReference type="InterPro" id="IPR050332">
    <property type="entry name" value="GPCR_2"/>
</dbReference>